<organism evidence="1 2">
    <name type="scientific">Citrullus colocynthis</name>
    <name type="common">colocynth</name>
    <dbReference type="NCBI Taxonomy" id="252529"/>
    <lineage>
        <taxon>Eukaryota</taxon>
        <taxon>Viridiplantae</taxon>
        <taxon>Streptophyta</taxon>
        <taxon>Embryophyta</taxon>
        <taxon>Tracheophyta</taxon>
        <taxon>Spermatophyta</taxon>
        <taxon>Magnoliopsida</taxon>
        <taxon>eudicotyledons</taxon>
        <taxon>Gunneridae</taxon>
        <taxon>Pentapetalae</taxon>
        <taxon>rosids</taxon>
        <taxon>fabids</taxon>
        <taxon>Cucurbitales</taxon>
        <taxon>Cucurbitaceae</taxon>
        <taxon>Benincaseae</taxon>
        <taxon>Citrullus</taxon>
    </lineage>
</organism>
<protein>
    <recommendedName>
        <fullName evidence="3">EGF-like domain-containing protein</fullName>
    </recommendedName>
</protein>
<proteinExistence type="predicted"/>
<sequence>MWVALRSHSAGNVMEEGFSLCILISFPFFLATSGILNSSSSSQGTAACAVINCGQGTCKASNASFLGFDCECNSGWRKPQIGLFTFPYCVLPNGTSEFRSGGGSPPPPLLPPTTVVPFLHTPFEFSNCMLLSKLQLDSSSVILNSLISYLLVKEELSF</sequence>
<accession>A0ABP0XQL0</accession>
<dbReference type="Proteomes" id="UP001642487">
    <property type="component" value="Chromosome 1"/>
</dbReference>
<gene>
    <name evidence="1" type="ORF">CITCOLO1_LOCUS2071</name>
</gene>
<keyword evidence="2" id="KW-1185">Reference proteome</keyword>
<evidence type="ECO:0000313" key="2">
    <source>
        <dbReference type="Proteomes" id="UP001642487"/>
    </source>
</evidence>
<name>A0ABP0XQL0_9ROSI</name>
<reference evidence="1 2" key="1">
    <citation type="submission" date="2024-03" db="EMBL/GenBank/DDBJ databases">
        <authorList>
            <person name="Gkanogiannis A."/>
            <person name="Becerra Lopez-Lavalle L."/>
        </authorList>
    </citation>
    <scope>NUCLEOTIDE SEQUENCE [LARGE SCALE GENOMIC DNA]</scope>
</reference>
<evidence type="ECO:0008006" key="3">
    <source>
        <dbReference type="Google" id="ProtNLM"/>
    </source>
</evidence>
<dbReference type="PANTHER" id="PTHR33881:SF17">
    <property type="entry name" value="EGF-LIKE DOMAIN-CONTAINING PROTEIN"/>
    <property type="match status" value="1"/>
</dbReference>
<evidence type="ECO:0000313" key="1">
    <source>
        <dbReference type="EMBL" id="CAK9310444.1"/>
    </source>
</evidence>
<dbReference type="PANTHER" id="PTHR33881">
    <property type="entry name" value="NEUROGENIC LOCUS NOTCH-LIKE PROTEIN"/>
    <property type="match status" value="1"/>
</dbReference>
<dbReference type="EMBL" id="OZ021735">
    <property type="protein sequence ID" value="CAK9310444.1"/>
    <property type="molecule type" value="Genomic_DNA"/>
</dbReference>